<organism evidence="1 2">
    <name type="scientific">Microbacterium foliorum</name>
    <dbReference type="NCBI Taxonomy" id="104336"/>
    <lineage>
        <taxon>Bacteria</taxon>
        <taxon>Bacillati</taxon>
        <taxon>Actinomycetota</taxon>
        <taxon>Actinomycetes</taxon>
        <taxon>Micrococcales</taxon>
        <taxon>Microbacteriaceae</taxon>
        <taxon>Microbacterium</taxon>
    </lineage>
</organism>
<evidence type="ECO:0000313" key="1">
    <source>
        <dbReference type="EMBL" id="KJL26408.1"/>
    </source>
</evidence>
<reference evidence="1 2" key="1">
    <citation type="submission" date="2015-02" db="EMBL/GenBank/DDBJ databases">
        <title>Draft genome sequences of ten Microbacterium spp. with emphasis on heavy metal contaminated environments.</title>
        <authorList>
            <person name="Corretto E."/>
        </authorList>
    </citation>
    <scope>NUCLEOTIDE SEQUENCE [LARGE SCALE GENOMIC DNA]</scope>
    <source>
        <strain evidence="1 2">DSM 12966</strain>
    </source>
</reference>
<protein>
    <submittedName>
        <fullName evidence="1">Uncharacterized protein</fullName>
    </submittedName>
</protein>
<dbReference type="Proteomes" id="UP000033572">
    <property type="component" value="Unassembled WGS sequence"/>
</dbReference>
<comment type="caution">
    <text evidence="1">The sequence shown here is derived from an EMBL/GenBank/DDBJ whole genome shotgun (WGS) entry which is preliminary data.</text>
</comment>
<dbReference type="KEGG" id="mfol:DXT68_10750"/>
<name>A0A0F0KZV8_9MICO</name>
<dbReference type="AlphaFoldDB" id="A0A0F0KZV8"/>
<evidence type="ECO:0000313" key="2">
    <source>
        <dbReference type="Proteomes" id="UP000033572"/>
    </source>
</evidence>
<accession>A0A0F0KZV8</accession>
<proteinExistence type="predicted"/>
<dbReference type="PATRIC" id="fig|104336.4.peg.295"/>
<sequence>MLRTLWTTQPWLGVLGIGGGVAESMPDHYDRALRQHLASGSGYSALAPQTWDSGLKVLSSDDRISNLRGAQLLAQGYLLIKRAKTLTHGR</sequence>
<gene>
    <name evidence="1" type="ORF">RN50_00288</name>
</gene>
<keyword evidence="2" id="KW-1185">Reference proteome</keyword>
<dbReference type="EMBL" id="JYIU01000022">
    <property type="protein sequence ID" value="KJL26408.1"/>
    <property type="molecule type" value="Genomic_DNA"/>
</dbReference>